<accession>A0ABP3VD70</accession>
<dbReference type="Pfam" id="PF13424">
    <property type="entry name" value="TPR_12"/>
    <property type="match status" value="1"/>
</dbReference>
<evidence type="ECO:0000256" key="7">
    <source>
        <dbReference type="SAM" id="MobiDB-lite"/>
    </source>
</evidence>
<keyword evidence="11" id="KW-1185">Reference proteome</keyword>
<evidence type="ECO:0000259" key="9">
    <source>
        <dbReference type="PROSITE" id="PS51755"/>
    </source>
</evidence>
<dbReference type="InterPro" id="IPR001867">
    <property type="entry name" value="OmpR/PhoB-type_DNA-bd"/>
</dbReference>
<sequence length="930" mass="101219">MTTPQHPASTLFSYRFGQAEFDESESLLRVDGEPIAVERRPLELLAALLHSPGVVLTKAELLASLWQRNEANLSDNALANAVSKLRRALGEATGALVRTVPGVGYLLEGPIERVAQAHRGDAPLMLKPGQKVAGAEDYRLKSLLAESRNSSVWLAEHESSRQPSVFKFCNSGDGLSALKREFTLAKVLRQSLGRRPDRVEILAANFSDAPYWLQSEHCGENFLNWATTDPAAKAMNTDQRVALFLQVAQSVAVAHSVGVLHKDIKPANVLIEPRGDSGWQIRLTDFGSGRLLDPGTLQALGVTAMGLTLTERVSLDSGRGTLMYLAPELLAGEVPTVQSDLYALGLMLYQWLVGDFRRPLSTGWETDIADPLLRDDIAAATHGQAAQRCASVAEWVGRLARLADRRLEREAARAAALVTAAAEQELARSRARRPLIAAVMASLFLGLAVSLWFFQRSQQALTLAQQQTERAQAINDFLNKDLLQSADISERGARLSLSVPELLQKASARASARFKGQDAVEASVRMQLGQMNLNISAFPQAEAEFQRAWTLLEASQAKEEGMLARLALARTLTRDSKFDEARRWLEEAERDAGPQAAQGSTEVALQLARTRFTLLSFTHETKAALPFGEQALALQEQLHPGDLADRAGLRRDLGDGYYRANRYDRAKELLTVVLKPPFSPESIGTVAFERARLALVNASMSDADADADHVLSDLGLVRDRIAAVLGPDEYTVNTARISMAGVLSVMGRFEEARKESQATYDSLLRTMGADHQATRISAMNLAVTNLRTGHARQALAMLDELRAWAVQTFQHEDHAMVSGIDFYRGQALNELGRPALALPILEALKADAIAQTAPAADWAFKLQGEQGRALALLGRPAEASPLLEAALAGMKANGTADWFQAPLQQALLRAGSRKPVPRRPENPAVTALSG</sequence>
<dbReference type="CDD" id="cd00383">
    <property type="entry name" value="trans_reg_C"/>
    <property type="match status" value="1"/>
</dbReference>
<dbReference type="SUPFAM" id="SSF56112">
    <property type="entry name" value="Protein kinase-like (PK-like)"/>
    <property type="match status" value="1"/>
</dbReference>
<dbReference type="SUPFAM" id="SSF48452">
    <property type="entry name" value="TPR-like"/>
    <property type="match status" value="1"/>
</dbReference>
<evidence type="ECO:0000256" key="1">
    <source>
        <dbReference type="ARBA" id="ARBA00022679"/>
    </source>
</evidence>
<comment type="caution">
    <text evidence="10">The sequence shown here is derived from an EMBL/GenBank/DDBJ whole genome shotgun (WGS) entry which is preliminary data.</text>
</comment>
<feature type="region of interest" description="Disordered" evidence="7">
    <location>
        <begin position="911"/>
        <end position="930"/>
    </location>
</feature>
<feature type="DNA-binding region" description="OmpR/PhoB-type" evidence="6">
    <location>
        <begin position="11"/>
        <end position="109"/>
    </location>
</feature>
<dbReference type="PROSITE" id="PS50011">
    <property type="entry name" value="PROTEIN_KINASE_DOM"/>
    <property type="match status" value="1"/>
</dbReference>
<dbReference type="InterPro" id="IPR016032">
    <property type="entry name" value="Sig_transdc_resp-reg_C-effctor"/>
</dbReference>
<reference evidence="11" key="1">
    <citation type="journal article" date="2019" name="Int. J. Syst. Evol. Microbiol.">
        <title>The Global Catalogue of Microorganisms (GCM) 10K type strain sequencing project: providing services to taxonomists for standard genome sequencing and annotation.</title>
        <authorList>
            <consortium name="The Broad Institute Genomics Platform"/>
            <consortium name="The Broad Institute Genome Sequencing Center for Infectious Disease"/>
            <person name="Wu L."/>
            <person name="Ma J."/>
        </authorList>
    </citation>
    <scope>NUCLEOTIDE SEQUENCE [LARGE SCALE GENOMIC DNA]</scope>
    <source>
        <strain evidence="11">JCM 15503</strain>
    </source>
</reference>
<evidence type="ECO:0000259" key="8">
    <source>
        <dbReference type="PROSITE" id="PS50011"/>
    </source>
</evidence>
<dbReference type="Pfam" id="PF00486">
    <property type="entry name" value="Trans_reg_C"/>
    <property type="match status" value="1"/>
</dbReference>
<keyword evidence="3" id="KW-0418">Kinase</keyword>
<gene>
    <name evidence="10" type="ORF">GCM10009107_25610</name>
</gene>
<dbReference type="InterPro" id="IPR036388">
    <property type="entry name" value="WH-like_DNA-bd_sf"/>
</dbReference>
<dbReference type="Gene3D" id="1.10.510.10">
    <property type="entry name" value="Transferase(Phosphotransferase) domain 1"/>
    <property type="match status" value="1"/>
</dbReference>
<evidence type="ECO:0008006" key="12">
    <source>
        <dbReference type="Google" id="ProtNLM"/>
    </source>
</evidence>
<dbReference type="Pfam" id="PF00069">
    <property type="entry name" value="Pkinase"/>
    <property type="match status" value="1"/>
</dbReference>
<evidence type="ECO:0000313" key="11">
    <source>
        <dbReference type="Proteomes" id="UP001500279"/>
    </source>
</evidence>
<name>A0ABP3VD70_9BURK</name>
<evidence type="ECO:0000256" key="2">
    <source>
        <dbReference type="ARBA" id="ARBA00022741"/>
    </source>
</evidence>
<feature type="domain" description="Protein kinase" evidence="8">
    <location>
        <begin position="138"/>
        <end position="445"/>
    </location>
</feature>
<evidence type="ECO:0000256" key="3">
    <source>
        <dbReference type="ARBA" id="ARBA00022777"/>
    </source>
</evidence>
<keyword evidence="2" id="KW-0547">Nucleotide-binding</keyword>
<organism evidence="10 11">
    <name type="scientific">Ideonella azotifigens</name>
    <dbReference type="NCBI Taxonomy" id="513160"/>
    <lineage>
        <taxon>Bacteria</taxon>
        <taxon>Pseudomonadati</taxon>
        <taxon>Pseudomonadota</taxon>
        <taxon>Betaproteobacteria</taxon>
        <taxon>Burkholderiales</taxon>
        <taxon>Sphaerotilaceae</taxon>
        <taxon>Ideonella</taxon>
    </lineage>
</organism>
<dbReference type="PROSITE" id="PS00108">
    <property type="entry name" value="PROTEIN_KINASE_ST"/>
    <property type="match status" value="1"/>
</dbReference>
<dbReference type="InterPro" id="IPR011990">
    <property type="entry name" value="TPR-like_helical_dom_sf"/>
</dbReference>
<dbReference type="Gene3D" id="1.10.10.10">
    <property type="entry name" value="Winged helix-like DNA-binding domain superfamily/Winged helix DNA-binding domain"/>
    <property type="match status" value="1"/>
</dbReference>
<evidence type="ECO:0000256" key="5">
    <source>
        <dbReference type="ARBA" id="ARBA00023125"/>
    </source>
</evidence>
<dbReference type="InterPro" id="IPR008271">
    <property type="entry name" value="Ser/Thr_kinase_AS"/>
</dbReference>
<dbReference type="InterPro" id="IPR011009">
    <property type="entry name" value="Kinase-like_dom_sf"/>
</dbReference>
<dbReference type="PANTHER" id="PTHR43289:SF33">
    <property type="entry name" value="SERINE_THREONINE KINASE 31"/>
    <property type="match status" value="1"/>
</dbReference>
<evidence type="ECO:0000313" key="10">
    <source>
        <dbReference type="EMBL" id="GAA0752111.1"/>
    </source>
</evidence>
<keyword evidence="5 6" id="KW-0238">DNA-binding</keyword>
<dbReference type="Gene3D" id="1.25.40.10">
    <property type="entry name" value="Tetratricopeptide repeat domain"/>
    <property type="match status" value="2"/>
</dbReference>
<dbReference type="SMART" id="SM00220">
    <property type="entry name" value="S_TKc"/>
    <property type="match status" value="1"/>
</dbReference>
<evidence type="ECO:0000256" key="6">
    <source>
        <dbReference type="PROSITE-ProRule" id="PRU01091"/>
    </source>
</evidence>
<dbReference type="PROSITE" id="PS51755">
    <property type="entry name" value="OMPR_PHOB"/>
    <property type="match status" value="1"/>
</dbReference>
<dbReference type="SUPFAM" id="SSF46894">
    <property type="entry name" value="C-terminal effector domain of the bipartite response regulators"/>
    <property type="match status" value="1"/>
</dbReference>
<protein>
    <recommendedName>
        <fullName evidence="12">Non-specific serine/threonine protein kinase</fullName>
    </recommendedName>
</protein>
<keyword evidence="4" id="KW-0067">ATP-binding</keyword>
<keyword evidence="1" id="KW-0808">Transferase</keyword>
<dbReference type="RefSeq" id="WP_231011518.1">
    <property type="nucleotide sequence ID" value="NZ_BAAAEW010000014.1"/>
</dbReference>
<dbReference type="Proteomes" id="UP001500279">
    <property type="component" value="Unassembled WGS sequence"/>
</dbReference>
<dbReference type="PANTHER" id="PTHR43289">
    <property type="entry name" value="MITOGEN-ACTIVATED PROTEIN KINASE KINASE KINASE 20-RELATED"/>
    <property type="match status" value="1"/>
</dbReference>
<proteinExistence type="predicted"/>
<dbReference type="EMBL" id="BAAAEW010000014">
    <property type="protein sequence ID" value="GAA0752111.1"/>
    <property type="molecule type" value="Genomic_DNA"/>
</dbReference>
<feature type="domain" description="OmpR/PhoB-type" evidence="9">
    <location>
        <begin position="11"/>
        <end position="109"/>
    </location>
</feature>
<dbReference type="InterPro" id="IPR000719">
    <property type="entry name" value="Prot_kinase_dom"/>
</dbReference>
<evidence type="ECO:0000256" key="4">
    <source>
        <dbReference type="ARBA" id="ARBA00022840"/>
    </source>
</evidence>
<dbReference type="SMART" id="SM00862">
    <property type="entry name" value="Trans_reg_C"/>
    <property type="match status" value="1"/>
</dbReference>